<protein>
    <recommendedName>
        <fullName evidence="11">TonB C-terminal domain-containing protein</fullName>
    </recommendedName>
</protein>
<dbReference type="Gene3D" id="3.30.1150.10">
    <property type="match status" value="1"/>
</dbReference>
<dbReference type="OrthoDB" id="6077935at2"/>
<dbReference type="PANTHER" id="PTHR33446:SF2">
    <property type="entry name" value="PROTEIN TONB"/>
    <property type="match status" value="1"/>
</dbReference>
<evidence type="ECO:0000256" key="1">
    <source>
        <dbReference type="ARBA" id="ARBA00004383"/>
    </source>
</evidence>
<feature type="compositionally biased region" description="Low complexity" evidence="10">
    <location>
        <begin position="157"/>
        <end position="171"/>
    </location>
</feature>
<comment type="subcellular location">
    <subcellularLocation>
        <location evidence="1">Cell inner membrane</location>
        <topology evidence="1">Single-pass membrane protein</topology>
        <orientation evidence="1">Periplasmic side</orientation>
    </subcellularLocation>
</comment>
<name>A0A1C0TKZ2_9GAMM</name>
<dbReference type="AlphaFoldDB" id="A0A1C0TKZ2"/>
<feature type="compositionally biased region" description="Low complexity" evidence="10">
    <location>
        <begin position="77"/>
        <end position="89"/>
    </location>
</feature>
<keyword evidence="4" id="KW-1003">Cell membrane</keyword>
<dbReference type="NCBIfam" id="TIGR01352">
    <property type="entry name" value="tonB_Cterm"/>
    <property type="match status" value="1"/>
</dbReference>
<feature type="compositionally biased region" description="Polar residues" evidence="10">
    <location>
        <begin position="172"/>
        <end position="189"/>
    </location>
</feature>
<dbReference type="GO" id="GO:0055085">
    <property type="term" value="P:transmembrane transport"/>
    <property type="evidence" value="ECO:0007669"/>
    <property type="project" value="InterPro"/>
</dbReference>
<comment type="similarity">
    <text evidence="2">Belongs to the TonB family.</text>
</comment>
<keyword evidence="9" id="KW-0472">Membrane</keyword>
<gene>
    <name evidence="12" type="ORF">A7985_20935</name>
</gene>
<feature type="domain" description="TonB C-terminal" evidence="11">
    <location>
        <begin position="195"/>
        <end position="287"/>
    </location>
</feature>
<sequence>MSLLAGPNHTTRKHARRKWVLAVLAAFALHIAIAAVLMWQAPQSLTPPPASSPNAFEVSIVAASKYEPSKQPVGPEQQASTAAQSQQVAPKTPPEAQPKTAIKPIKNTQSKVKVAKPSEKPKPKESKKETPKPAEVKSQPEEVKPTKVTTKKRLSESQTSSQASQPDSAPQKATQNTSTAHKGAHSNSHIQAQMVWKGRVQAHLERKKRYPRSAKIRAQQGAPWVKFSINRQGEVLSVSLYKASGITALDKEAVALVKRAQPLPPPPDSIAGNPITMAVPIAFFIKK</sequence>
<reference evidence="13" key="1">
    <citation type="submission" date="2016-07" db="EMBL/GenBank/DDBJ databases">
        <authorList>
            <person name="Florea S."/>
            <person name="Webb J.S."/>
            <person name="Jaromczyk J."/>
            <person name="Schardl C.L."/>
        </authorList>
    </citation>
    <scope>NUCLEOTIDE SEQUENCE [LARGE SCALE GENOMIC DNA]</scope>
    <source>
        <strain evidence="13">IPB1</strain>
    </source>
</reference>
<evidence type="ECO:0000313" key="12">
    <source>
        <dbReference type="EMBL" id="OCQ19201.1"/>
    </source>
</evidence>
<organism evidence="12 13">
    <name type="scientific">Pseudoalteromonas luteoviolacea</name>
    <dbReference type="NCBI Taxonomy" id="43657"/>
    <lineage>
        <taxon>Bacteria</taxon>
        <taxon>Pseudomonadati</taxon>
        <taxon>Pseudomonadota</taxon>
        <taxon>Gammaproteobacteria</taxon>
        <taxon>Alteromonadales</taxon>
        <taxon>Pseudoalteromonadaceae</taxon>
        <taxon>Pseudoalteromonas</taxon>
    </lineage>
</organism>
<evidence type="ECO:0000313" key="13">
    <source>
        <dbReference type="Proteomes" id="UP000093366"/>
    </source>
</evidence>
<dbReference type="InterPro" id="IPR037682">
    <property type="entry name" value="TonB_C"/>
</dbReference>
<feature type="region of interest" description="Disordered" evidence="10">
    <location>
        <begin position="67"/>
        <end position="189"/>
    </location>
</feature>
<evidence type="ECO:0000256" key="7">
    <source>
        <dbReference type="ARBA" id="ARBA00022927"/>
    </source>
</evidence>
<accession>A0A1C0TKZ2</accession>
<feature type="compositionally biased region" description="Basic and acidic residues" evidence="10">
    <location>
        <begin position="116"/>
        <end position="145"/>
    </location>
</feature>
<dbReference type="PANTHER" id="PTHR33446">
    <property type="entry name" value="PROTEIN TONB-RELATED"/>
    <property type="match status" value="1"/>
</dbReference>
<keyword evidence="8" id="KW-1133">Transmembrane helix</keyword>
<comment type="caution">
    <text evidence="12">The sequence shown here is derived from an EMBL/GenBank/DDBJ whole genome shotgun (WGS) entry which is preliminary data.</text>
</comment>
<dbReference type="PROSITE" id="PS52015">
    <property type="entry name" value="TONB_CTD"/>
    <property type="match status" value="1"/>
</dbReference>
<dbReference type="Pfam" id="PF03544">
    <property type="entry name" value="TonB_C"/>
    <property type="match status" value="1"/>
</dbReference>
<dbReference type="InterPro" id="IPR006260">
    <property type="entry name" value="TonB/TolA_C"/>
</dbReference>
<evidence type="ECO:0000256" key="3">
    <source>
        <dbReference type="ARBA" id="ARBA00022448"/>
    </source>
</evidence>
<dbReference type="InterPro" id="IPR051045">
    <property type="entry name" value="TonB-dependent_transducer"/>
</dbReference>
<evidence type="ECO:0000256" key="8">
    <source>
        <dbReference type="ARBA" id="ARBA00022989"/>
    </source>
</evidence>
<keyword evidence="3" id="KW-0813">Transport</keyword>
<evidence type="ECO:0000256" key="4">
    <source>
        <dbReference type="ARBA" id="ARBA00022475"/>
    </source>
</evidence>
<dbReference type="RefSeq" id="WP_065792406.1">
    <property type="nucleotide sequence ID" value="NZ_MAUJ01000009.1"/>
</dbReference>
<evidence type="ECO:0000259" key="11">
    <source>
        <dbReference type="PROSITE" id="PS52015"/>
    </source>
</evidence>
<dbReference type="SUPFAM" id="SSF74653">
    <property type="entry name" value="TolA/TonB C-terminal domain"/>
    <property type="match status" value="1"/>
</dbReference>
<keyword evidence="5" id="KW-0997">Cell inner membrane</keyword>
<evidence type="ECO:0000256" key="9">
    <source>
        <dbReference type="ARBA" id="ARBA00023136"/>
    </source>
</evidence>
<dbReference type="GO" id="GO:0015031">
    <property type="term" value="P:protein transport"/>
    <property type="evidence" value="ECO:0007669"/>
    <property type="project" value="UniProtKB-KW"/>
</dbReference>
<evidence type="ECO:0000256" key="10">
    <source>
        <dbReference type="SAM" id="MobiDB-lite"/>
    </source>
</evidence>
<dbReference type="Proteomes" id="UP000093366">
    <property type="component" value="Unassembled WGS sequence"/>
</dbReference>
<proteinExistence type="inferred from homology"/>
<evidence type="ECO:0000256" key="6">
    <source>
        <dbReference type="ARBA" id="ARBA00022692"/>
    </source>
</evidence>
<keyword evidence="7" id="KW-0653">Protein transport</keyword>
<evidence type="ECO:0000256" key="5">
    <source>
        <dbReference type="ARBA" id="ARBA00022519"/>
    </source>
</evidence>
<dbReference type="GO" id="GO:0098797">
    <property type="term" value="C:plasma membrane protein complex"/>
    <property type="evidence" value="ECO:0007669"/>
    <property type="project" value="TreeGrafter"/>
</dbReference>
<keyword evidence="6" id="KW-0812">Transmembrane</keyword>
<evidence type="ECO:0000256" key="2">
    <source>
        <dbReference type="ARBA" id="ARBA00006555"/>
    </source>
</evidence>
<dbReference type="EMBL" id="MAUJ01000009">
    <property type="protein sequence ID" value="OCQ19201.1"/>
    <property type="molecule type" value="Genomic_DNA"/>
</dbReference>
<dbReference type="GO" id="GO:0031992">
    <property type="term" value="F:energy transducer activity"/>
    <property type="evidence" value="ECO:0007669"/>
    <property type="project" value="TreeGrafter"/>
</dbReference>